<dbReference type="OMA" id="DHELNSF"/>
<dbReference type="GO" id="GO:0160191">
    <property type="term" value="F:steroid 22S-hydroxylase activity"/>
    <property type="evidence" value="ECO:0007669"/>
    <property type="project" value="EnsemblPlants"/>
</dbReference>
<dbReference type="CDD" id="cd11043">
    <property type="entry name" value="CYP90-like"/>
    <property type="match status" value="1"/>
</dbReference>
<evidence type="ECO:0000256" key="10">
    <source>
        <dbReference type="ARBA" id="ARBA00060577"/>
    </source>
</evidence>
<dbReference type="GO" id="GO:0020037">
    <property type="term" value="F:heme binding"/>
    <property type="evidence" value="ECO:0007669"/>
    <property type="project" value="InterPro"/>
</dbReference>
<dbReference type="Gene3D" id="1.10.630.10">
    <property type="entry name" value="Cytochrome P450"/>
    <property type="match status" value="1"/>
</dbReference>
<keyword evidence="3 15" id="KW-0812">Transmembrane</keyword>
<dbReference type="PRINTS" id="PR00463">
    <property type="entry name" value="EP450I"/>
</dbReference>
<evidence type="ECO:0000313" key="16">
    <source>
        <dbReference type="EMBL" id="RZC59237.1"/>
    </source>
</evidence>
<evidence type="ECO:0000313" key="17">
    <source>
        <dbReference type="Proteomes" id="UP000316621"/>
    </source>
</evidence>
<proteinExistence type="inferred from homology"/>
<evidence type="ECO:0000256" key="9">
    <source>
        <dbReference type="ARBA" id="ARBA00052777"/>
    </source>
</evidence>
<dbReference type="GO" id="GO:0005506">
    <property type="term" value="F:iron ion binding"/>
    <property type="evidence" value="ECO:0007669"/>
    <property type="project" value="InterPro"/>
</dbReference>
<dbReference type="OrthoDB" id="3945418at2759"/>
<evidence type="ECO:0000256" key="14">
    <source>
        <dbReference type="RuleBase" id="RU000461"/>
    </source>
</evidence>
<evidence type="ECO:0000256" key="11">
    <source>
        <dbReference type="ARBA" id="ARBA00067336"/>
    </source>
</evidence>
<accession>A0A4Y7JEJ3</accession>
<dbReference type="InterPro" id="IPR036396">
    <property type="entry name" value="Cyt_P450_sf"/>
</dbReference>
<sequence length="474" mass="54527">MVGEVAFVFQLTIIFVFLFALVQVFLWFQPFLLFAVKQQHKNVPPGSMGWPIIGETLSFLNPHKSNTLGRYLQDRCSRYGRIFKSHLFLHPTIVSCDHELNMFILQNEEKLFQGSYPKSIHGVLGDLSLLCIVGDHHKRLRNFALNLTNTCKSKAEYINDVDRLTISVMESWRNKKELHFCEEMKKFTFNLIVKQILSMEPEEAEATNILEDFHTFMKGLISLPLCIPGTSYGKAVKARLRIHSTLKSIMRERKQESIRKGDYFDVLLSNSSTSDEEKISVALDLLLGGYETTSTLIAMILHFLGQSPDALQLLKEEHLAIRKRKEKGEGLNWEDYKQMEFTQNVINESLRCGNVVKFVHRKALKDVHFKGFLIPLGWKVLPILAASNLDPLVHENPTEFNPWRWNGQEKMKSYAAFGGGRRLCPGSDIAKVEAAIFLHHLVLNFRWRPQGIDYPVAYPYVDFRRGLPIEIEPC</sequence>
<dbReference type="Proteomes" id="UP000316621">
    <property type="component" value="Chromosome 4"/>
</dbReference>
<evidence type="ECO:0000256" key="6">
    <source>
        <dbReference type="ARBA" id="ARBA00023004"/>
    </source>
</evidence>
<dbReference type="Gramene" id="RZC59237">
    <property type="protein sequence ID" value="RZC59237"/>
    <property type="gene ID" value="C5167_006539"/>
</dbReference>
<dbReference type="Pfam" id="PF00067">
    <property type="entry name" value="p450"/>
    <property type="match status" value="1"/>
</dbReference>
<evidence type="ECO:0000256" key="15">
    <source>
        <dbReference type="SAM" id="Phobius"/>
    </source>
</evidence>
<comment type="pathway">
    <text evidence="8">Plant hormone biosynthesis; brassinosteroid biosynthesis.</text>
</comment>
<comment type="pathway">
    <text evidence="2">Hormone biosynthesis.</text>
</comment>
<comment type="subcellular location">
    <subcellularLocation>
        <location evidence="1">Membrane</location>
    </subcellularLocation>
</comment>
<dbReference type="GO" id="GO:0016132">
    <property type="term" value="P:brassinosteroid biosynthetic process"/>
    <property type="evidence" value="ECO:0007669"/>
    <property type="project" value="EnsemblPlants"/>
</dbReference>
<keyword evidence="17" id="KW-1185">Reference proteome</keyword>
<dbReference type="GO" id="GO:0016125">
    <property type="term" value="P:sterol metabolic process"/>
    <property type="evidence" value="ECO:0007669"/>
    <property type="project" value="TreeGrafter"/>
</dbReference>
<keyword evidence="6 13" id="KW-0408">Iron</keyword>
<comment type="pathway">
    <text evidence="10">Steroid biosynthesis.</text>
</comment>
<keyword evidence="5 15" id="KW-1133">Transmembrane helix</keyword>
<dbReference type="SUPFAM" id="SSF48264">
    <property type="entry name" value="Cytochrome P450"/>
    <property type="match status" value="1"/>
</dbReference>
<keyword evidence="14" id="KW-0560">Oxidoreductase</keyword>
<name>A0A4Y7JEJ3_PAPSO</name>
<evidence type="ECO:0000256" key="4">
    <source>
        <dbReference type="ARBA" id="ARBA00022723"/>
    </source>
</evidence>
<dbReference type="GO" id="GO:0033075">
    <property type="term" value="P:isoquinoline alkaloid biosynthetic process"/>
    <property type="evidence" value="ECO:0007669"/>
    <property type="project" value="UniProtKB-ARBA"/>
</dbReference>
<evidence type="ECO:0000256" key="2">
    <source>
        <dbReference type="ARBA" id="ARBA00004972"/>
    </source>
</evidence>
<feature type="transmembrane region" description="Helical" evidence="15">
    <location>
        <begin position="6"/>
        <end position="28"/>
    </location>
</feature>
<dbReference type="InterPro" id="IPR001128">
    <property type="entry name" value="Cyt_P450"/>
</dbReference>
<dbReference type="STRING" id="3469.A0A4Y7JEJ3"/>
<reference evidence="16 17" key="1">
    <citation type="journal article" date="2018" name="Science">
        <title>The opium poppy genome and morphinan production.</title>
        <authorList>
            <person name="Guo L."/>
            <person name="Winzer T."/>
            <person name="Yang X."/>
            <person name="Li Y."/>
            <person name="Ning Z."/>
            <person name="He Z."/>
            <person name="Teodor R."/>
            <person name="Lu Y."/>
            <person name="Bowser T.A."/>
            <person name="Graham I.A."/>
            <person name="Ye K."/>
        </authorList>
    </citation>
    <scope>NUCLEOTIDE SEQUENCE [LARGE SCALE GENOMIC DNA]</scope>
    <source>
        <strain evidence="17">cv. HN1</strain>
        <tissue evidence="16">Leaves</tissue>
    </source>
</reference>
<dbReference type="GO" id="GO:0010268">
    <property type="term" value="P:brassinosteroid homeostasis"/>
    <property type="evidence" value="ECO:0007669"/>
    <property type="project" value="TreeGrafter"/>
</dbReference>
<keyword evidence="13 14" id="KW-0349">Heme</keyword>
<evidence type="ECO:0000256" key="3">
    <source>
        <dbReference type="ARBA" id="ARBA00022692"/>
    </source>
</evidence>
<keyword evidence="4 13" id="KW-0479">Metal-binding</keyword>
<evidence type="ECO:0000256" key="8">
    <source>
        <dbReference type="ARBA" id="ARBA00037910"/>
    </source>
</evidence>
<dbReference type="PROSITE" id="PS00086">
    <property type="entry name" value="CYTOCHROME_P450"/>
    <property type="match status" value="1"/>
</dbReference>
<dbReference type="AlphaFoldDB" id="A0A4Y7JEJ3"/>
<dbReference type="PANTHER" id="PTHR24286">
    <property type="entry name" value="CYTOCHROME P450 26"/>
    <property type="match status" value="1"/>
</dbReference>
<dbReference type="EMBL" id="CM010718">
    <property type="protein sequence ID" value="RZC59237.1"/>
    <property type="molecule type" value="Genomic_DNA"/>
</dbReference>
<evidence type="ECO:0000256" key="1">
    <source>
        <dbReference type="ARBA" id="ARBA00004370"/>
    </source>
</evidence>
<comment type="cofactor">
    <cofactor evidence="13">
        <name>heme</name>
        <dbReference type="ChEBI" id="CHEBI:30413"/>
    </cofactor>
</comment>
<comment type="similarity">
    <text evidence="14">Belongs to the cytochrome P450 family.</text>
</comment>
<evidence type="ECO:0000256" key="13">
    <source>
        <dbReference type="PIRSR" id="PIRSR602401-1"/>
    </source>
</evidence>
<dbReference type="PRINTS" id="PR00385">
    <property type="entry name" value="P450"/>
</dbReference>
<keyword evidence="14" id="KW-0503">Monooxygenase</keyword>
<keyword evidence="7 15" id="KW-0472">Membrane</keyword>
<dbReference type="PANTHER" id="PTHR24286:SF159">
    <property type="entry name" value="CYTOCHROME P450, FAMILY 724, SUBFAMILY A, POLYPEPTIDE 1"/>
    <property type="match status" value="1"/>
</dbReference>
<gene>
    <name evidence="16" type="ORF">C5167_006539</name>
</gene>
<organism evidence="16 17">
    <name type="scientific">Papaver somniferum</name>
    <name type="common">Opium poppy</name>
    <dbReference type="NCBI Taxonomy" id="3469"/>
    <lineage>
        <taxon>Eukaryota</taxon>
        <taxon>Viridiplantae</taxon>
        <taxon>Streptophyta</taxon>
        <taxon>Embryophyta</taxon>
        <taxon>Tracheophyta</taxon>
        <taxon>Spermatophyta</taxon>
        <taxon>Magnoliopsida</taxon>
        <taxon>Ranunculales</taxon>
        <taxon>Papaveraceae</taxon>
        <taxon>Papaveroideae</taxon>
        <taxon>Papaver</taxon>
    </lineage>
</organism>
<evidence type="ECO:0000256" key="5">
    <source>
        <dbReference type="ARBA" id="ARBA00022989"/>
    </source>
</evidence>
<dbReference type="InterPro" id="IPR002401">
    <property type="entry name" value="Cyt_P450_E_grp-I"/>
</dbReference>
<dbReference type="FunFam" id="1.10.630.10:FF:000057">
    <property type="entry name" value="Cytochrome P450 724B1"/>
    <property type="match status" value="1"/>
</dbReference>
<comment type="catalytic activity">
    <reaction evidence="9">
        <text>campesterol + reduced [NADPH--hemoprotein reductase] + O2 = (22S)-22-hydroxycampesterol + oxidized [NADPH--hemoprotein reductase] + H2O + H(+)</text>
        <dbReference type="Rhea" id="RHEA:69835"/>
        <dbReference type="Rhea" id="RHEA-COMP:11964"/>
        <dbReference type="Rhea" id="RHEA-COMP:11965"/>
        <dbReference type="ChEBI" id="CHEBI:15377"/>
        <dbReference type="ChEBI" id="CHEBI:15378"/>
        <dbReference type="ChEBI" id="CHEBI:15379"/>
        <dbReference type="ChEBI" id="CHEBI:28623"/>
        <dbReference type="ChEBI" id="CHEBI:57618"/>
        <dbReference type="ChEBI" id="CHEBI:58210"/>
        <dbReference type="ChEBI" id="CHEBI:72331"/>
    </reaction>
    <physiologicalReaction direction="left-to-right" evidence="9">
        <dbReference type="Rhea" id="RHEA:69836"/>
    </physiologicalReaction>
</comment>
<dbReference type="InterPro" id="IPR017972">
    <property type="entry name" value="Cyt_P450_CS"/>
</dbReference>
<evidence type="ECO:0000256" key="7">
    <source>
        <dbReference type="ARBA" id="ARBA00023136"/>
    </source>
</evidence>
<feature type="binding site" description="axial binding residue" evidence="13">
    <location>
        <position position="424"/>
    </location>
    <ligand>
        <name>heme</name>
        <dbReference type="ChEBI" id="CHEBI:30413"/>
    </ligand>
    <ligandPart>
        <name>Fe</name>
        <dbReference type="ChEBI" id="CHEBI:18248"/>
    </ligandPart>
</feature>
<protein>
    <recommendedName>
        <fullName evidence="11">Cytochrome P450 724B1</fullName>
    </recommendedName>
    <alternativeName>
        <fullName evidence="12">(22S)-22-hydroxycampesterol synthase</fullName>
    </alternativeName>
</protein>
<evidence type="ECO:0000256" key="12">
    <source>
        <dbReference type="ARBA" id="ARBA00077474"/>
    </source>
</evidence>
<dbReference type="GO" id="GO:0016020">
    <property type="term" value="C:membrane"/>
    <property type="evidence" value="ECO:0007669"/>
    <property type="project" value="UniProtKB-SubCell"/>
</dbReference>